<dbReference type="EMBL" id="BARV01012951">
    <property type="protein sequence ID" value="GAI09869.1"/>
    <property type="molecule type" value="Genomic_DNA"/>
</dbReference>
<feature type="domain" description="RACo-like middle region" evidence="1">
    <location>
        <begin position="77"/>
        <end position="134"/>
    </location>
</feature>
<dbReference type="Gene3D" id="3.30.420.480">
    <property type="entry name" value="Domain of unknown function (DUF4445)"/>
    <property type="match status" value="1"/>
</dbReference>
<evidence type="ECO:0000259" key="1">
    <source>
        <dbReference type="Pfam" id="PF17651"/>
    </source>
</evidence>
<proteinExistence type="predicted"/>
<protein>
    <recommendedName>
        <fullName evidence="1">RACo-like middle region domain-containing protein</fullName>
    </recommendedName>
</protein>
<comment type="caution">
    <text evidence="2">The sequence shown here is derived from an EMBL/GenBank/DDBJ whole genome shotgun (WGS) entry which is preliminary data.</text>
</comment>
<evidence type="ECO:0000313" key="2">
    <source>
        <dbReference type="EMBL" id="GAI09869.1"/>
    </source>
</evidence>
<sequence>GERLACQARIIKDVKDIRILIKEFGKYQILKTVIEKKIPLSPYVHRKSFPPKTLVLAKGEKVLYDEEIVDDYHGRIYGLAIDVGTTTLVFDLVNLENGNVLATIAKTNPQIAYGNDVISRIEYTMVNKEKNEYFAKKEREIKLKEVQKKVIIGINESLKEIEARRGETICSCLTPNER</sequence>
<dbReference type="Pfam" id="PF17651">
    <property type="entry name" value="Raco_middle"/>
    <property type="match status" value="1"/>
</dbReference>
<feature type="non-terminal residue" evidence="2">
    <location>
        <position position="178"/>
    </location>
</feature>
<dbReference type="AlphaFoldDB" id="X1MTZ6"/>
<accession>X1MTZ6</accession>
<dbReference type="InterPro" id="IPR042259">
    <property type="entry name" value="Raco-like_middle_sf"/>
</dbReference>
<dbReference type="PANTHER" id="PTHR42895">
    <property type="entry name" value="IRON-SULFUR CLUSTER-BINDING PROTEIN-RELATED"/>
    <property type="match status" value="1"/>
</dbReference>
<name>X1MTZ6_9ZZZZ</name>
<organism evidence="2">
    <name type="scientific">marine sediment metagenome</name>
    <dbReference type="NCBI Taxonomy" id="412755"/>
    <lineage>
        <taxon>unclassified sequences</taxon>
        <taxon>metagenomes</taxon>
        <taxon>ecological metagenomes</taxon>
    </lineage>
</organism>
<feature type="non-terminal residue" evidence="2">
    <location>
        <position position="1"/>
    </location>
</feature>
<reference evidence="2" key="1">
    <citation type="journal article" date="2014" name="Front. Microbiol.">
        <title>High frequency of phylogenetically diverse reductive dehalogenase-homologous genes in deep subseafloor sedimentary metagenomes.</title>
        <authorList>
            <person name="Kawai M."/>
            <person name="Futagami T."/>
            <person name="Toyoda A."/>
            <person name="Takaki Y."/>
            <person name="Nishi S."/>
            <person name="Hori S."/>
            <person name="Arai W."/>
            <person name="Tsubouchi T."/>
            <person name="Morono Y."/>
            <person name="Uchiyama I."/>
            <person name="Ito T."/>
            <person name="Fujiyama A."/>
            <person name="Inagaki F."/>
            <person name="Takami H."/>
        </authorList>
    </citation>
    <scope>NUCLEOTIDE SEQUENCE</scope>
    <source>
        <strain evidence="2">Expedition CK06-06</strain>
    </source>
</reference>
<dbReference type="InterPro" id="IPR041414">
    <property type="entry name" value="Raco-like_middle"/>
</dbReference>
<gene>
    <name evidence="2" type="ORF">S06H3_23705</name>
</gene>
<dbReference type="InterPro" id="IPR052911">
    <property type="entry name" value="Corrinoid_activation_enz"/>
</dbReference>
<dbReference type="PANTHER" id="PTHR42895:SF2">
    <property type="entry name" value="IRON-SULFUR CLUSTER PROTEIN"/>
    <property type="match status" value="1"/>
</dbReference>